<dbReference type="GO" id="GO:0005829">
    <property type="term" value="C:cytosol"/>
    <property type="evidence" value="ECO:0007669"/>
    <property type="project" value="TreeGrafter"/>
</dbReference>
<dbReference type="EMBL" id="PFMR01000021">
    <property type="protein sequence ID" value="PIZ18213.1"/>
    <property type="molecule type" value="Genomic_DNA"/>
</dbReference>
<dbReference type="PANTHER" id="PTHR43616:SF5">
    <property type="entry name" value="GLYCEROL DEHYDROGENASE 1"/>
    <property type="match status" value="1"/>
</dbReference>
<keyword evidence="3" id="KW-0479">Metal-binding</keyword>
<proteinExistence type="predicted"/>
<keyword evidence="7" id="KW-0443">Lipid metabolism</keyword>
<dbReference type="InterPro" id="IPR032837">
    <property type="entry name" value="G1PDH"/>
</dbReference>
<keyword evidence="5" id="KW-0560">Oxidoreductase</keyword>
<keyword evidence="2" id="KW-0444">Lipid biosynthesis</keyword>
<comment type="caution">
    <text evidence="10">The sequence shown here is derived from an EMBL/GenBank/DDBJ whole genome shotgun (WGS) entry which is preliminary data.</text>
</comment>
<dbReference type="GO" id="GO:0008654">
    <property type="term" value="P:phospholipid biosynthetic process"/>
    <property type="evidence" value="ECO:0007669"/>
    <property type="project" value="UniProtKB-KW"/>
</dbReference>
<evidence type="ECO:0000313" key="10">
    <source>
        <dbReference type="EMBL" id="PIZ18213.1"/>
    </source>
</evidence>
<keyword evidence="1" id="KW-0963">Cytoplasm</keyword>
<evidence type="ECO:0000256" key="8">
    <source>
        <dbReference type="ARBA" id="ARBA00023209"/>
    </source>
</evidence>
<dbReference type="SUPFAM" id="SSF56796">
    <property type="entry name" value="Dehydroquinate synthase-like"/>
    <property type="match status" value="1"/>
</dbReference>
<dbReference type="AlphaFoldDB" id="A0A2M7SFZ6"/>
<evidence type="ECO:0000256" key="9">
    <source>
        <dbReference type="ARBA" id="ARBA00023264"/>
    </source>
</evidence>
<dbReference type="Gene3D" id="3.40.50.1970">
    <property type="match status" value="1"/>
</dbReference>
<keyword evidence="6" id="KW-0520">NAD</keyword>
<evidence type="ECO:0000256" key="1">
    <source>
        <dbReference type="ARBA" id="ARBA00022490"/>
    </source>
</evidence>
<keyword evidence="9" id="KW-1208">Phospholipid metabolism</keyword>
<evidence type="ECO:0000256" key="5">
    <source>
        <dbReference type="ARBA" id="ARBA00023002"/>
    </source>
</evidence>
<name>A0A2M7SFZ6_9BACT</name>
<dbReference type="InterPro" id="IPR016205">
    <property type="entry name" value="Glycerol_DH"/>
</dbReference>
<evidence type="ECO:0008006" key="12">
    <source>
        <dbReference type="Google" id="ProtNLM"/>
    </source>
</evidence>
<dbReference type="GO" id="GO:0016614">
    <property type="term" value="F:oxidoreductase activity, acting on CH-OH group of donors"/>
    <property type="evidence" value="ECO:0007669"/>
    <property type="project" value="InterPro"/>
</dbReference>
<reference evidence="11" key="1">
    <citation type="submission" date="2017-09" db="EMBL/GenBank/DDBJ databases">
        <title>Depth-based differentiation of microbial function through sediment-hosted aquifers and enrichment of novel symbionts in the deep terrestrial subsurface.</title>
        <authorList>
            <person name="Probst A.J."/>
            <person name="Ladd B."/>
            <person name="Jarett J.K."/>
            <person name="Geller-Mcgrath D.E."/>
            <person name="Sieber C.M.K."/>
            <person name="Emerson J.B."/>
            <person name="Anantharaman K."/>
            <person name="Thomas B.C."/>
            <person name="Malmstrom R."/>
            <person name="Stieglmeier M."/>
            <person name="Klingl A."/>
            <person name="Woyke T."/>
            <person name="Ryan C.M."/>
            <person name="Banfield J.F."/>
        </authorList>
    </citation>
    <scope>NUCLEOTIDE SEQUENCE [LARGE SCALE GENOMIC DNA]</scope>
</reference>
<organism evidence="10 11">
    <name type="scientific">Candidatus Desantisbacteria bacterium CG_4_10_14_0_8_um_filter_48_22</name>
    <dbReference type="NCBI Taxonomy" id="1974543"/>
    <lineage>
        <taxon>Bacteria</taxon>
        <taxon>Candidatus Desantisiibacteriota</taxon>
    </lineage>
</organism>
<dbReference type="GO" id="GO:0046872">
    <property type="term" value="F:metal ion binding"/>
    <property type="evidence" value="ECO:0007669"/>
    <property type="project" value="UniProtKB-KW"/>
</dbReference>
<gene>
    <name evidence="10" type="ORF">COY52_00560</name>
</gene>
<evidence type="ECO:0000256" key="7">
    <source>
        <dbReference type="ARBA" id="ARBA00023098"/>
    </source>
</evidence>
<keyword evidence="4" id="KW-0521">NADP</keyword>
<dbReference type="Gene3D" id="1.20.1090.10">
    <property type="entry name" value="Dehydroquinate synthase-like - alpha domain"/>
    <property type="match status" value="1"/>
</dbReference>
<evidence type="ECO:0000256" key="6">
    <source>
        <dbReference type="ARBA" id="ARBA00023027"/>
    </source>
</evidence>
<protein>
    <recommendedName>
        <fullName evidence="12">Sn-glycerol-1-phosphate dehydrogenase</fullName>
    </recommendedName>
</protein>
<evidence type="ECO:0000256" key="2">
    <source>
        <dbReference type="ARBA" id="ARBA00022516"/>
    </source>
</evidence>
<accession>A0A2M7SFZ6</accession>
<dbReference type="Pfam" id="PF13685">
    <property type="entry name" value="Fe-ADH_2"/>
    <property type="match status" value="1"/>
</dbReference>
<evidence type="ECO:0000256" key="4">
    <source>
        <dbReference type="ARBA" id="ARBA00022857"/>
    </source>
</evidence>
<evidence type="ECO:0000256" key="3">
    <source>
        <dbReference type="ARBA" id="ARBA00022723"/>
    </source>
</evidence>
<evidence type="ECO:0000313" key="11">
    <source>
        <dbReference type="Proteomes" id="UP000229307"/>
    </source>
</evidence>
<dbReference type="Proteomes" id="UP000229307">
    <property type="component" value="Unassembled WGS sequence"/>
</dbReference>
<dbReference type="PANTHER" id="PTHR43616">
    <property type="entry name" value="GLYCEROL DEHYDROGENASE"/>
    <property type="match status" value="1"/>
</dbReference>
<keyword evidence="8" id="KW-0594">Phospholipid biosynthesis</keyword>
<sequence length="446" mass="48916">MKDTLKELLGKEWKCGCGRTHRVPTKEIYCGANAKERLLRFIFAEMPGPDVAVVADTNTFAVAGQAVGECLAENGLNVKVRLFPAGRKKLKAEKELAEKLGSELKDFHFAVACGSGTINDLVKYAATIAKIPYISYPTAPSMNGYPSPIAALSYKGTKKTLAAIPPAAVIADLDILRNAPEDMIQAGIGDGISKSVCNIDWAVSRFIKKEYFCPLPGKMMAGVMGFYTGNAKKAAGRDPAAIKGLFEALNLAGVSMVIAGSSAPASGGEHLISHFLDMSNSSKGKDMNLHGRQVGVTTVLSAKLYEKLLKLDTDLRRLPQLKKHYAGDRQTKKEFMSRYGKKMAGEVYREFMTKYLPPDKKEKELLFILKNWGKIKDMIRKNLVPSKVLEKTLRRSGAPVSFTKLAITRAVFRSAILHAREIRGRYTVLDLAYDVDILESFANDVV</sequence>